<evidence type="ECO:0000313" key="3">
    <source>
        <dbReference type="Proteomes" id="UP001371305"/>
    </source>
</evidence>
<dbReference type="InterPro" id="IPR016181">
    <property type="entry name" value="Acyl_CoA_acyltransferase"/>
</dbReference>
<dbReference type="SUPFAM" id="SSF55729">
    <property type="entry name" value="Acyl-CoA N-acyltransferases (Nat)"/>
    <property type="match status" value="1"/>
</dbReference>
<dbReference type="InterPro" id="IPR000182">
    <property type="entry name" value="GNAT_dom"/>
</dbReference>
<accession>A0ABU9B3M0</accession>
<dbReference type="Proteomes" id="UP001371305">
    <property type="component" value="Unassembled WGS sequence"/>
</dbReference>
<evidence type="ECO:0000313" key="2">
    <source>
        <dbReference type="EMBL" id="MEK7953794.1"/>
    </source>
</evidence>
<gene>
    <name evidence="2" type="ORF">WKV53_24980</name>
</gene>
<sequence length="305" mass="34469">MPDDHPAFFAGEYALLASAAVLDDLQERFGAHPMTPPEMSRHAGKRVCIKGVGIYHFGTILYQFDEPEGHWLEEAIVDLSLAEPFDENMHLPAHLIYEATTDSDMGEPGLVSIRRIEDQKLFCSLHRLNAGQEAQNINATALIRSKIGFESRYGFHGEYPRPPLLNLRAALPADQAALADLYLRSRRAAFTWRNPEDFQLDDFTRDTEGELIHLAEYEDGTLLGFISLWEAENFIHHLFVCPDHLRQGIGLILLTDLQQRIPGPFRLKCLTANLPALAFYRDIGWTEVDQGTSDDGEYLLLESPH</sequence>
<dbReference type="RefSeq" id="WP_341407560.1">
    <property type="nucleotide sequence ID" value="NZ_JBBUKT010000013.1"/>
</dbReference>
<dbReference type="EMBL" id="JBBUKT010000013">
    <property type="protein sequence ID" value="MEK7953794.1"/>
    <property type="molecule type" value="Genomic_DNA"/>
</dbReference>
<proteinExistence type="predicted"/>
<dbReference type="Gene3D" id="3.40.630.30">
    <property type="match status" value="1"/>
</dbReference>
<protein>
    <submittedName>
        <fullName evidence="2">GNAT family N-acetyltransferase</fullName>
        <ecNumber evidence="2">2.3.1.-</ecNumber>
    </submittedName>
</protein>
<organism evidence="2 3">
    <name type="scientific">Luteolibacter soli</name>
    <dbReference type="NCBI Taxonomy" id="3135280"/>
    <lineage>
        <taxon>Bacteria</taxon>
        <taxon>Pseudomonadati</taxon>
        <taxon>Verrucomicrobiota</taxon>
        <taxon>Verrucomicrobiia</taxon>
        <taxon>Verrucomicrobiales</taxon>
        <taxon>Verrucomicrobiaceae</taxon>
        <taxon>Luteolibacter</taxon>
    </lineage>
</organism>
<feature type="domain" description="N-acetyltransferase" evidence="1">
    <location>
        <begin position="165"/>
        <end position="305"/>
    </location>
</feature>
<evidence type="ECO:0000259" key="1">
    <source>
        <dbReference type="PROSITE" id="PS51186"/>
    </source>
</evidence>
<dbReference type="GO" id="GO:0016746">
    <property type="term" value="F:acyltransferase activity"/>
    <property type="evidence" value="ECO:0007669"/>
    <property type="project" value="UniProtKB-KW"/>
</dbReference>
<name>A0ABU9B3M0_9BACT</name>
<comment type="caution">
    <text evidence="2">The sequence shown here is derived from an EMBL/GenBank/DDBJ whole genome shotgun (WGS) entry which is preliminary data.</text>
</comment>
<reference evidence="2 3" key="1">
    <citation type="submission" date="2024-04" db="EMBL/GenBank/DDBJ databases">
        <title>Luteolibacter sp. isolated from soil.</title>
        <authorList>
            <person name="An J."/>
        </authorList>
    </citation>
    <scope>NUCLEOTIDE SEQUENCE [LARGE SCALE GENOMIC DNA]</scope>
    <source>
        <strain evidence="2 3">Y139</strain>
    </source>
</reference>
<dbReference type="Pfam" id="PF00583">
    <property type="entry name" value="Acetyltransf_1"/>
    <property type="match status" value="1"/>
</dbReference>
<keyword evidence="2" id="KW-0808">Transferase</keyword>
<keyword evidence="3" id="KW-1185">Reference proteome</keyword>
<dbReference type="PROSITE" id="PS51186">
    <property type="entry name" value="GNAT"/>
    <property type="match status" value="1"/>
</dbReference>
<keyword evidence="2" id="KW-0012">Acyltransferase</keyword>
<dbReference type="EC" id="2.3.1.-" evidence="2"/>
<dbReference type="CDD" id="cd04301">
    <property type="entry name" value="NAT_SF"/>
    <property type="match status" value="1"/>
</dbReference>